<comment type="cofactor">
    <cofactor evidence="1 6">
        <name>FAD</name>
        <dbReference type="ChEBI" id="CHEBI:57692"/>
    </cofactor>
</comment>
<evidence type="ECO:0000313" key="9">
    <source>
        <dbReference type="Proteomes" id="UP000813444"/>
    </source>
</evidence>
<dbReference type="InterPro" id="IPR001613">
    <property type="entry name" value="Flavin_amine_oxidase"/>
</dbReference>
<dbReference type="Proteomes" id="UP000813444">
    <property type="component" value="Unassembled WGS sequence"/>
</dbReference>
<dbReference type="GO" id="GO:0097621">
    <property type="term" value="F:monoamine oxidase activity"/>
    <property type="evidence" value="ECO:0007669"/>
    <property type="project" value="UniProtKB-EC"/>
</dbReference>
<feature type="binding site" evidence="5">
    <location>
        <position position="476"/>
    </location>
    <ligand>
        <name>FAD</name>
        <dbReference type="ChEBI" id="CHEBI:57692"/>
    </ligand>
</feature>
<evidence type="ECO:0000259" key="7">
    <source>
        <dbReference type="Pfam" id="PF01593"/>
    </source>
</evidence>
<feature type="binding site" evidence="5">
    <location>
        <begin position="76"/>
        <end position="77"/>
    </location>
    <ligand>
        <name>FAD</name>
        <dbReference type="ChEBI" id="CHEBI:57692"/>
    </ligand>
</feature>
<comment type="caution">
    <text evidence="8">The sequence shown here is derived from an EMBL/GenBank/DDBJ whole genome shotgun (WGS) entry which is preliminary data.</text>
</comment>
<evidence type="ECO:0000313" key="8">
    <source>
        <dbReference type="EMBL" id="KAH7312717.1"/>
    </source>
</evidence>
<feature type="domain" description="Amine oxidase" evidence="7">
    <location>
        <begin position="56"/>
        <end position="500"/>
    </location>
</feature>
<dbReference type="Gene3D" id="1.10.405.10">
    <property type="entry name" value="Guanine Nucleotide Dissociation Inhibitor, domain 1"/>
    <property type="match status" value="1"/>
</dbReference>
<comment type="catalytic activity">
    <reaction evidence="4">
        <text>a secondary aliphatic amine + O2 + H2O = a primary amine + an aldehyde + H2O2</text>
        <dbReference type="Rhea" id="RHEA:26414"/>
        <dbReference type="ChEBI" id="CHEBI:15377"/>
        <dbReference type="ChEBI" id="CHEBI:15379"/>
        <dbReference type="ChEBI" id="CHEBI:16240"/>
        <dbReference type="ChEBI" id="CHEBI:17478"/>
        <dbReference type="ChEBI" id="CHEBI:58855"/>
        <dbReference type="ChEBI" id="CHEBI:65296"/>
        <dbReference type="EC" id="1.4.3.4"/>
    </reaction>
</comment>
<dbReference type="PANTHER" id="PTHR43563">
    <property type="entry name" value="AMINE OXIDASE"/>
    <property type="match status" value="1"/>
</dbReference>
<dbReference type="PANTHER" id="PTHR43563:SF14">
    <property type="entry name" value="AMINE OXIDASE"/>
    <property type="match status" value="1"/>
</dbReference>
<keyword evidence="6" id="KW-0285">Flavoprotein</keyword>
<dbReference type="EC" id="1.4.3.-" evidence="6"/>
<feature type="binding site" evidence="5">
    <location>
        <position position="389"/>
    </location>
    <ligand>
        <name>substrate</name>
    </ligand>
</feature>
<reference evidence="8" key="1">
    <citation type="journal article" date="2021" name="Nat. Commun.">
        <title>Genetic determinants of endophytism in the Arabidopsis root mycobiome.</title>
        <authorList>
            <person name="Mesny F."/>
            <person name="Miyauchi S."/>
            <person name="Thiergart T."/>
            <person name="Pickel B."/>
            <person name="Atanasova L."/>
            <person name="Karlsson M."/>
            <person name="Huettel B."/>
            <person name="Barry K.W."/>
            <person name="Haridas S."/>
            <person name="Chen C."/>
            <person name="Bauer D."/>
            <person name="Andreopoulos W."/>
            <person name="Pangilinan J."/>
            <person name="LaButti K."/>
            <person name="Riley R."/>
            <person name="Lipzen A."/>
            <person name="Clum A."/>
            <person name="Drula E."/>
            <person name="Henrissat B."/>
            <person name="Kohler A."/>
            <person name="Grigoriev I.V."/>
            <person name="Martin F.M."/>
            <person name="Hacquard S."/>
        </authorList>
    </citation>
    <scope>NUCLEOTIDE SEQUENCE</scope>
    <source>
        <strain evidence="8">MPI-CAGE-CH-0235</strain>
    </source>
</reference>
<dbReference type="Gene3D" id="3.90.660.10">
    <property type="match status" value="1"/>
</dbReference>
<protein>
    <recommendedName>
        <fullName evidence="6">Amine oxidase</fullName>
        <ecNumber evidence="6">1.4.3.-</ecNumber>
    </recommendedName>
</protein>
<name>A0A8K0SSJ5_9HYPO</name>
<dbReference type="SUPFAM" id="SSF54373">
    <property type="entry name" value="FAD-linked reductases, C-terminal domain"/>
    <property type="match status" value="1"/>
</dbReference>
<sequence>MDTFRIMKDAGRQINLIRSRPWTSSDSYLAETSDTPPQDLPETPTDVDVIIIGGGFSGLMSAYRLQQAGLTTVVLEAKNAIGGRSRSQRLGNGTGIIEMGATWINNITQPKVYALTELFGLETTPQYVEGDFIFQGVDGHVRRLDGPSPSLTAGNPIDADHEAALLFLMDQASKRINIRDFDSFPAEQDVSLVEWVRMQGLWNNSHVQGSVNMLSSALVGRGPHEVGAHYLMDYIISGGGLLELNSEDERGAQYLKVKNGTTSIAVGLASAMSPGSVLINSPVSRITQCRDLAVVTTEAGQQFKGKKVILAIPTNTYADIEFVPPLPKDKATVVYNTKPGIYAKAIISYAEPWWRSAGIVGKMTSHIGPVCFTWDTSDPSASQYSLAIFVSGDIATRWHALPGPERTSSILGHLAVLVGKDLADYALSPVEVNIAEWTKEEYIGGGPTSVLGPGMLRQHGEALRRPFGNLHFGGGEMAYEWKGYLEGAVRAGERAADEVMRSLGLGELEGRDI</sequence>
<evidence type="ECO:0000256" key="2">
    <source>
        <dbReference type="ARBA" id="ARBA00005995"/>
    </source>
</evidence>
<dbReference type="EMBL" id="JAGPNK010000010">
    <property type="protein sequence ID" value="KAH7312717.1"/>
    <property type="molecule type" value="Genomic_DNA"/>
</dbReference>
<evidence type="ECO:0000256" key="1">
    <source>
        <dbReference type="ARBA" id="ARBA00001974"/>
    </source>
</evidence>
<evidence type="ECO:0000256" key="6">
    <source>
        <dbReference type="RuleBase" id="RU362067"/>
    </source>
</evidence>
<dbReference type="Pfam" id="PF01593">
    <property type="entry name" value="Amino_oxidase"/>
    <property type="match status" value="1"/>
</dbReference>
<accession>A0A8K0SSJ5</accession>
<dbReference type="OrthoDB" id="5046242at2759"/>
<gene>
    <name evidence="8" type="ORF">B0I35DRAFT_488430</name>
</gene>
<organism evidence="8 9">
    <name type="scientific">Stachybotrys elegans</name>
    <dbReference type="NCBI Taxonomy" id="80388"/>
    <lineage>
        <taxon>Eukaryota</taxon>
        <taxon>Fungi</taxon>
        <taxon>Dikarya</taxon>
        <taxon>Ascomycota</taxon>
        <taxon>Pezizomycotina</taxon>
        <taxon>Sordariomycetes</taxon>
        <taxon>Hypocreomycetidae</taxon>
        <taxon>Hypocreales</taxon>
        <taxon>Stachybotryaceae</taxon>
        <taxon>Stachybotrys</taxon>
    </lineage>
</organism>
<dbReference type="InterPro" id="IPR002937">
    <property type="entry name" value="Amino_oxidase"/>
</dbReference>
<feature type="binding site" evidence="5">
    <location>
        <position position="283"/>
    </location>
    <ligand>
        <name>FAD</name>
        <dbReference type="ChEBI" id="CHEBI:57692"/>
    </ligand>
</feature>
<comment type="similarity">
    <text evidence="2 6">Belongs to the flavin monoamine oxidase family.</text>
</comment>
<keyword evidence="9" id="KW-1185">Reference proteome</keyword>
<evidence type="ECO:0000256" key="5">
    <source>
        <dbReference type="PIRSR" id="PIRSR601613-1"/>
    </source>
</evidence>
<feature type="binding site" evidence="5">
    <location>
        <position position="57"/>
    </location>
    <ligand>
        <name>FAD</name>
        <dbReference type="ChEBI" id="CHEBI:57692"/>
    </ligand>
</feature>
<proteinExistence type="inferred from homology"/>
<evidence type="ECO:0000256" key="4">
    <source>
        <dbReference type="ARBA" id="ARBA00048448"/>
    </source>
</evidence>
<dbReference type="Gene3D" id="3.50.50.60">
    <property type="entry name" value="FAD/NAD(P)-binding domain"/>
    <property type="match status" value="1"/>
</dbReference>
<keyword evidence="6" id="KW-0274">FAD</keyword>
<dbReference type="SUPFAM" id="SSF51905">
    <property type="entry name" value="FAD/NAD(P)-binding domain"/>
    <property type="match status" value="1"/>
</dbReference>
<dbReference type="InterPro" id="IPR036188">
    <property type="entry name" value="FAD/NAD-bd_sf"/>
</dbReference>
<evidence type="ECO:0000256" key="3">
    <source>
        <dbReference type="ARBA" id="ARBA00023002"/>
    </source>
</evidence>
<dbReference type="InterPro" id="IPR050703">
    <property type="entry name" value="Flavin_MAO"/>
</dbReference>
<dbReference type="AlphaFoldDB" id="A0A8K0SSJ5"/>
<dbReference type="PRINTS" id="PR00757">
    <property type="entry name" value="AMINEOXDASEF"/>
</dbReference>
<keyword evidence="3 6" id="KW-0560">Oxidoreductase</keyword>